<proteinExistence type="inferred from homology"/>
<name>A0AAW0Y1H6_CHEQU</name>
<organism evidence="9 10">
    <name type="scientific">Cherax quadricarinatus</name>
    <name type="common">Australian red claw crayfish</name>
    <dbReference type="NCBI Taxonomy" id="27406"/>
    <lineage>
        <taxon>Eukaryota</taxon>
        <taxon>Metazoa</taxon>
        <taxon>Ecdysozoa</taxon>
        <taxon>Arthropoda</taxon>
        <taxon>Crustacea</taxon>
        <taxon>Multicrustacea</taxon>
        <taxon>Malacostraca</taxon>
        <taxon>Eumalacostraca</taxon>
        <taxon>Eucarida</taxon>
        <taxon>Decapoda</taxon>
        <taxon>Pleocyemata</taxon>
        <taxon>Astacidea</taxon>
        <taxon>Parastacoidea</taxon>
        <taxon>Parastacidae</taxon>
        <taxon>Cherax</taxon>
    </lineage>
</organism>
<dbReference type="Proteomes" id="UP001445076">
    <property type="component" value="Unassembled WGS sequence"/>
</dbReference>
<dbReference type="GO" id="GO:0006412">
    <property type="term" value="P:translation"/>
    <property type="evidence" value="ECO:0007669"/>
    <property type="project" value="InterPro"/>
</dbReference>
<accession>A0AAW0Y1H6</accession>
<keyword evidence="5" id="KW-0687">Ribonucleoprotein</keyword>
<dbReference type="InterPro" id="IPR019520">
    <property type="entry name" value="Ribosomal_mS23_met"/>
</dbReference>
<dbReference type="PANTHER" id="PTHR15925">
    <property type="entry name" value="MITOCHONDRIAL RIBOSOMAL PROTEIN S23"/>
    <property type="match status" value="1"/>
</dbReference>
<feature type="domain" description="Small ribosomal subunit protein mS23 conserved" evidence="8">
    <location>
        <begin position="2"/>
        <end position="126"/>
    </location>
</feature>
<dbReference type="GO" id="GO:0003735">
    <property type="term" value="F:structural constituent of ribosome"/>
    <property type="evidence" value="ECO:0007669"/>
    <property type="project" value="InterPro"/>
</dbReference>
<reference evidence="9 10" key="1">
    <citation type="journal article" date="2024" name="BMC Genomics">
        <title>Genome assembly of redclaw crayfish (Cherax quadricarinatus) provides insights into its immune adaptation and hypoxia tolerance.</title>
        <authorList>
            <person name="Liu Z."/>
            <person name="Zheng J."/>
            <person name="Li H."/>
            <person name="Fang K."/>
            <person name="Wang S."/>
            <person name="He J."/>
            <person name="Zhou D."/>
            <person name="Weng S."/>
            <person name="Chi M."/>
            <person name="Gu Z."/>
            <person name="He J."/>
            <person name="Li F."/>
            <person name="Wang M."/>
        </authorList>
    </citation>
    <scope>NUCLEOTIDE SEQUENCE [LARGE SCALE GENOMIC DNA]</scope>
    <source>
        <strain evidence="9">ZL_2023a</strain>
    </source>
</reference>
<gene>
    <name evidence="9" type="ORF">OTU49_017108</name>
</gene>
<dbReference type="GO" id="GO:0005840">
    <property type="term" value="C:ribosome"/>
    <property type="evidence" value="ECO:0007669"/>
    <property type="project" value="InterPro"/>
</dbReference>
<dbReference type="GO" id="GO:0005739">
    <property type="term" value="C:mitochondrion"/>
    <property type="evidence" value="ECO:0007669"/>
    <property type="project" value="InterPro"/>
</dbReference>
<protein>
    <recommendedName>
        <fullName evidence="6">Small ribosomal subunit protein mS23</fullName>
    </recommendedName>
</protein>
<keyword evidence="4" id="KW-0496">Mitochondrion</keyword>
<feature type="region of interest" description="Disordered" evidence="7">
    <location>
        <begin position="135"/>
        <end position="159"/>
    </location>
</feature>
<dbReference type="CDD" id="cd23701">
    <property type="entry name" value="At1g26750"/>
    <property type="match status" value="1"/>
</dbReference>
<dbReference type="Pfam" id="PF10484">
    <property type="entry name" value="MRP-S23"/>
    <property type="match status" value="1"/>
</dbReference>
<dbReference type="AlphaFoldDB" id="A0AAW0Y1H6"/>
<evidence type="ECO:0000313" key="9">
    <source>
        <dbReference type="EMBL" id="KAK8746619.1"/>
    </source>
</evidence>
<evidence type="ECO:0000259" key="8">
    <source>
        <dbReference type="Pfam" id="PF10484"/>
    </source>
</evidence>
<dbReference type="InterPro" id="IPR023611">
    <property type="entry name" value="mS23_dom_met"/>
</dbReference>
<evidence type="ECO:0000313" key="10">
    <source>
        <dbReference type="Proteomes" id="UP001445076"/>
    </source>
</evidence>
<evidence type="ECO:0000256" key="5">
    <source>
        <dbReference type="ARBA" id="ARBA00023274"/>
    </source>
</evidence>
<evidence type="ECO:0000256" key="2">
    <source>
        <dbReference type="ARBA" id="ARBA00009864"/>
    </source>
</evidence>
<keyword evidence="10" id="KW-1185">Reference proteome</keyword>
<comment type="subcellular location">
    <subcellularLocation>
        <location evidence="1">Mitochondrion</location>
    </subcellularLocation>
</comment>
<comment type="similarity">
    <text evidence="2">Belongs to the mitochondrion-specific ribosomal protein mS23 family.</text>
</comment>
<evidence type="ECO:0000256" key="7">
    <source>
        <dbReference type="SAM" id="MobiDB-lite"/>
    </source>
</evidence>
<evidence type="ECO:0000256" key="3">
    <source>
        <dbReference type="ARBA" id="ARBA00022980"/>
    </source>
</evidence>
<evidence type="ECO:0000256" key="1">
    <source>
        <dbReference type="ARBA" id="ARBA00004173"/>
    </source>
</evidence>
<dbReference type="PANTHER" id="PTHR15925:SF2">
    <property type="entry name" value="SMALL RIBOSOMAL SUBUNIT PROTEIN MS23"/>
    <property type="match status" value="1"/>
</dbReference>
<sequence>MAGNRLEKIGTIFTRATGLLKSGAMKPQDKPLWYNVYEAFPPKYEPCFDRPAPEVKIRKIFYPEDVIRAKFYKRYGSYGTAQLSDQKPRPTVCQLFVKEYEHLQAKGSVPEDQLMQEAALALEAQGIYLDRSRAPVKTESSLEQEDEQQHPEQQLTTIPNIKQVKLEKLSIAEIFKQSQGNESN</sequence>
<keyword evidence="3" id="KW-0689">Ribosomal protein</keyword>
<evidence type="ECO:0000256" key="4">
    <source>
        <dbReference type="ARBA" id="ARBA00023128"/>
    </source>
</evidence>
<evidence type="ECO:0000256" key="6">
    <source>
        <dbReference type="ARBA" id="ARBA00035137"/>
    </source>
</evidence>
<dbReference type="InterPro" id="IPR059242">
    <property type="entry name" value="mS23_dom"/>
</dbReference>
<dbReference type="EMBL" id="JARKIK010000017">
    <property type="protein sequence ID" value="KAK8746619.1"/>
    <property type="molecule type" value="Genomic_DNA"/>
</dbReference>
<comment type="caution">
    <text evidence="9">The sequence shown here is derived from an EMBL/GenBank/DDBJ whole genome shotgun (WGS) entry which is preliminary data.</text>
</comment>